<evidence type="ECO:0000259" key="3">
    <source>
        <dbReference type="Pfam" id="PF14534"/>
    </source>
</evidence>
<reference evidence="4" key="1">
    <citation type="submission" date="2015-03" db="EMBL/GenBank/DDBJ databases">
        <title>Draft genome sequence of Mizugakiibacter sediminis skMP5.</title>
        <authorList>
            <person name="Watanabe T."/>
            <person name="Kojima H."/>
            <person name="Fukui M."/>
        </authorList>
    </citation>
    <scope>NUCLEOTIDE SEQUENCE</scope>
    <source>
        <strain evidence="4">SkMP5</strain>
    </source>
</reference>
<feature type="domain" description="DUF4440" evidence="3">
    <location>
        <begin position="30"/>
        <end position="137"/>
    </location>
</feature>
<dbReference type="InterPro" id="IPR032710">
    <property type="entry name" value="NTF2-like_dom_sf"/>
</dbReference>
<gene>
    <name evidence="4" type="ORF">MBSD_0849</name>
    <name evidence="5" type="ORF">MBSD_n2853</name>
</gene>
<organism evidence="5">
    <name type="scientific">Mizugakiibacter sediminis</name>
    <dbReference type="NCBI Taxonomy" id="1475481"/>
    <lineage>
        <taxon>Bacteria</taxon>
        <taxon>Pseudomonadati</taxon>
        <taxon>Pseudomonadota</taxon>
        <taxon>Gammaproteobacteria</taxon>
        <taxon>Lysobacterales</taxon>
        <taxon>Rhodanobacteraceae</taxon>
        <taxon>Mizugakiibacter</taxon>
    </lineage>
</organism>
<protein>
    <submittedName>
        <fullName evidence="5">Ketosteroid isomerase-like enzyme</fullName>
    </submittedName>
</protein>
<name>A0A0K8QSA4_9GAMM</name>
<reference evidence="5" key="2">
    <citation type="submission" date="2015-08" db="EMBL/GenBank/DDBJ databases">
        <title>Complete DNA Sequence of Pseudomonas syringae pv. actinidiae, the Causal Agent of Kiwifruit Canker Disease.</title>
        <authorList>
            <person name="Rikkerink E.H.A."/>
            <person name="Fineran P.C."/>
        </authorList>
    </citation>
    <scope>NUCLEOTIDE SEQUENCE</scope>
    <source>
        <strain evidence="5">SkMP5</strain>
    </source>
</reference>
<evidence type="ECO:0000313" key="6">
    <source>
        <dbReference type="Proteomes" id="UP000253740"/>
    </source>
</evidence>
<dbReference type="Gene3D" id="3.10.450.50">
    <property type="match status" value="1"/>
</dbReference>
<accession>A0A0K8QSA4</accession>
<dbReference type="Proteomes" id="UP000253740">
    <property type="component" value="Unassembled WGS sequence"/>
</dbReference>
<proteinExistence type="predicted"/>
<feature type="domain" description="Peptidase S12 Pab87-related C-terminal" evidence="2">
    <location>
        <begin position="149"/>
        <end position="223"/>
    </location>
</feature>
<dbReference type="SUPFAM" id="SSF54427">
    <property type="entry name" value="NTF2-like"/>
    <property type="match status" value="1"/>
</dbReference>
<sequence length="241" mass="25854">MPRILPHALIALALAAAGAAPAGEDVAALIQRQSQAFSDASASNDVKTLARYLDDRVVFINENGDIATKADIVAPGPAGPVGVSNKLVQTDFHVEIHGNVAVTSFTDNATVRVGEQTLRPRFRSTEVWLDENGDWRMISSQTVALSDDPPAVALAPADLDQYVGTYRAAPAFTVVITRQGDRLFGATNGGKPLPLLAEVRDVLFTPGQPRVRKVFERDGRGQVIGFVSRREGHGLTFTKSR</sequence>
<feature type="signal peptide" evidence="1">
    <location>
        <begin position="1"/>
        <end position="22"/>
    </location>
</feature>
<dbReference type="Pfam" id="PF14534">
    <property type="entry name" value="DUF4440"/>
    <property type="match status" value="1"/>
</dbReference>
<dbReference type="HOGENOM" id="CLU_100172_0_0_6"/>
<feature type="chain" id="PRO_5007415119" evidence="1">
    <location>
        <begin position="23"/>
        <end position="241"/>
    </location>
</feature>
<evidence type="ECO:0000259" key="2">
    <source>
        <dbReference type="Pfam" id="PF11954"/>
    </source>
</evidence>
<keyword evidence="1" id="KW-0732">Signal</keyword>
<keyword evidence="5" id="KW-0413">Isomerase</keyword>
<evidence type="ECO:0000256" key="1">
    <source>
        <dbReference type="SAM" id="SignalP"/>
    </source>
</evidence>
<dbReference type="EMBL" id="DF970277">
    <property type="protein sequence ID" value="GAP67526.1"/>
    <property type="molecule type" value="Genomic_DNA"/>
</dbReference>
<dbReference type="InterPro" id="IPR027843">
    <property type="entry name" value="DUF4440"/>
</dbReference>
<dbReference type="InterPro" id="IPR021860">
    <property type="entry name" value="Peptidase_S12_Pab87-rel_C"/>
</dbReference>
<evidence type="ECO:0000313" key="5">
    <source>
        <dbReference type="EMBL" id="GAP67526.1"/>
    </source>
</evidence>
<dbReference type="Pfam" id="PF11954">
    <property type="entry name" value="DUF3471"/>
    <property type="match status" value="1"/>
</dbReference>
<keyword evidence="6" id="KW-1185">Reference proteome</keyword>
<dbReference type="GO" id="GO:0016853">
    <property type="term" value="F:isomerase activity"/>
    <property type="evidence" value="ECO:0007669"/>
    <property type="project" value="UniProtKB-KW"/>
</dbReference>
<dbReference type="EMBL" id="DF952378">
    <property type="protein sequence ID" value="GAN44325.1"/>
    <property type="molecule type" value="Genomic_DNA"/>
</dbReference>
<evidence type="ECO:0000313" key="4">
    <source>
        <dbReference type="EMBL" id="GAN44325.1"/>
    </source>
</evidence>
<dbReference type="AlphaFoldDB" id="A0A0K8QSA4"/>
<dbReference type="RefSeq" id="WP_062538069.1">
    <property type="nucleotide sequence ID" value="NZ_DF970277.1"/>
</dbReference>